<evidence type="ECO:0000313" key="3">
    <source>
        <dbReference type="EMBL" id="GBO00565.1"/>
    </source>
</evidence>
<comment type="caution">
    <text evidence="3">The sequence shown here is derived from an EMBL/GenBank/DDBJ whole genome shotgun (WGS) entry which is preliminary data.</text>
</comment>
<gene>
    <name evidence="3" type="primary">RE1_90</name>
    <name evidence="2" type="synonym">RE1_35</name>
    <name evidence="3" type="ORF">AVEN_165518_1</name>
    <name evidence="2" type="ORF">AVEN_394_1</name>
</gene>
<dbReference type="EMBL" id="BGPR01029020">
    <property type="protein sequence ID" value="GBO00554.1"/>
    <property type="molecule type" value="Genomic_DNA"/>
</dbReference>
<organism evidence="3 4">
    <name type="scientific">Araneus ventricosus</name>
    <name type="common">Orbweaver spider</name>
    <name type="synonym">Epeira ventricosa</name>
    <dbReference type="NCBI Taxonomy" id="182803"/>
    <lineage>
        <taxon>Eukaryota</taxon>
        <taxon>Metazoa</taxon>
        <taxon>Ecdysozoa</taxon>
        <taxon>Arthropoda</taxon>
        <taxon>Chelicerata</taxon>
        <taxon>Arachnida</taxon>
        <taxon>Araneae</taxon>
        <taxon>Araneomorphae</taxon>
        <taxon>Entelegynae</taxon>
        <taxon>Araneoidea</taxon>
        <taxon>Araneidae</taxon>
        <taxon>Araneus</taxon>
    </lineage>
</organism>
<dbReference type="AlphaFoldDB" id="A0A4Y2TIU2"/>
<dbReference type="Pfam" id="PF07727">
    <property type="entry name" value="RVT_2"/>
    <property type="match status" value="1"/>
</dbReference>
<protein>
    <submittedName>
        <fullName evidence="3">Retrovirus-related Pol polyprotein from transposon RE1</fullName>
    </submittedName>
</protein>
<dbReference type="OrthoDB" id="6434337at2759"/>
<dbReference type="Proteomes" id="UP000499080">
    <property type="component" value="Unassembled WGS sequence"/>
</dbReference>
<name>A0A4Y2TIU2_ARAVE</name>
<evidence type="ECO:0000313" key="4">
    <source>
        <dbReference type="Proteomes" id="UP000499080"/>
    </source>
</evidence>
<dbReference type="EMBL" id="BGPR01029022">
    <property type="protein sequence ID" value="GBO00565.1"/>
    <property type="molecule type" value="Genomic_DNA"/>
</dbReference>
<proteinExistence type="predicted"/>
<accession>A0A4Y2TIU2</accession>
<sequence>MVTEIPKLYREVITSSLKEKWINDIETEITSMKDKEVWEIVPHPLNKTAIGCRWVYSIKENSEGQILRYKVRLVAQRLHQVEGLDYYETFSPVVNFTLVRIFLSC</sequence>
<dbReference type="InterPro" id="IPR013103">
    <property type="entry name" value="RVT_2"/>
</dbReference>
<feature type="domain" description="Reverse transcriptase Ty1/copia-type" evidence="1">
    <location>
        <begin position="36"/>
        <end position="103"/>
    </location>
</feature>
<evidence type="ECO:0000313" key="2">
    <source>
        <dbReference type="EMBL" id="GBO00554.1"/>
    </source>
</evidence>
<evidence type="ECO:0000259" key="1">
    <source>
        <dbReference type="Pfam" id="PF07727"/>
    </source>
</evidence>
<reference evidence="3 4" key="1">
    <citation type="journal article" date="2019" name="Sci. Rep.">
        <title>Orb-weaving spider Araneus ventricosus genome elucidates the spidroin gene catalogue.</title>
        <authorList>
            <person name="Kono N."/>
            <person name="Nakamura H."/>
            <person name="Ohtoshi R."/>
            <person name="Moran D.A.P."/>
            <person name="Shinohara A."/>
            <person name="Yoshida Y."/>
            <person name="Fujiwara M."/>
            <person name="Mori M."/>
            <person name="Tomita M."/>
            <person name="Arakawa K."/>
        </authorList>
    </citation>
    <scope>NUCLEOTIDE SEQUENCE [LARGE SCALE GENOMIC DNA]</scope>
</reference>
<keyword evidence="4" id="KW-1185">Reference proteome</keyword>